<evidence type="ECO:0000313" key="15">
    <source>
        <dbReference type="EMBL" id="OIR20262.1"/>
    </source>
</evidence>
<evidence type="ECO:0000256" key="2">
    <source>
        <dbReference type="ARBA" id="ARBA00008226"/>
    </source>
</evidence>
<evidence type="ECO:0000256" key="9">
    <source>
        <dbReference type="ARBA" id="ARBA00022884"/>
    </source>
</evidence>
<sequence>MQILMIHSDGLEFESKKPATKEREEEKSGKYGECIVVFTSVEKGDLKNKEEIIAQTVEEIIQYSSNVGCEDIVIYPYAHLSNELENPNGAMKVLDLMCEVLDKTELNIERVPFGWYKSFNLSCKGHELSELSRRIRAGDGKVSTENIALSAEEKTKSEFCILNPNGEMVELKESGTNTPLNVLIKYETEKDRTASEEPPHIKLMQKLELVDREPGSDAGNMRWYPKGTMIKRLLERKVEKLVKKAGAMEVETPEMYDYGHPCLEEYLERFPARQYRVMSGEKPYFMRFAACFGQFLIARDAQISYKHLPIKYYELAHSSYRREKRGELAGLRRLRGFTMPDMHTFVKDLNQGLEEMSEQFSLSMEWMESLDVPYEAAMRVQKDFFEENKEFYKQIAKKLGRPMLLELFDERYAYFITKFEFNVLDTQGKAAALSTVQIDVENAERFEINYVDKDGKKKLPYILHASLSGSIDRNLYALLEEAAAKSRRGEKPSLPFWLCPTQIRLLPLSSEYVEKCFELAKELTDNGFRADIDDREEGLGKKIREGEKEWIPLMLVVGEKEVKAEKYPIRVRNESDFTVNMKELIEIMTKMQENEPQRSLPLPERISLRSKFRG</sequence>
<keyword evidence="7 13" id="KW-0862">Zinc</keyword>
<dbReference type="InterPro" id="IPR047246">
    <property type="entry name" value="ThrRS_anticodon"/>
</dbReference>
<keyword evidence="4 13" id="KW-0820">tRNA-binding</keyword>
<keyword evidence="8 13" id="KW-0067">ATP-binding</keyword>
<dbReference type="PRINTS" id="PR01047">
    <property type="entry name" value="TRNASYNTHTHR"/>
</dbReference>
<dbReference type="InterPro" id="IPR015011">
    <property type="entry name" value="Threonyl-tRNA_syn_edit_dom_arc"/>
</dbReference>
<dbReference type="FunFam" id="3.40.50.800:FF:000001">
    <property type="entry name" value="Threonine--tRNA ligase"/>
    <property type="match status" value="1"/>
</dbReference>
<dbReference type="InterPro" id="IPR004154">
    <property type="entry name" value="Anticodon-bd"/>
</dbReference>
<evidence type="ECO:0000256" key="3">
    <source>
        <dbReference type="ARBA" id="ARBA00022490"/>
    </source>
</evidence>
<dbReference type="SUPFAM" id="SSF55681">
    <property type="entry name" value="Class II aaRS and biotin synthetases"/>
    <property type="match status" value="1"/>
</dbReference>
<dbReference type="GO" id="GO:0006435">
    <property type="term" value="P:threonyl-tRNA aminoacylation"/>
    <property type="evidence" value="ECO:0007669"/>
    <property type="project" value="UniProtKB-UniRule"/>
</dbReference>
<evidence type="ECO:0000256" key="10">
    <source>
        <dbReference type="ARBA" id="ARBA00022917"/>
    </source>
</evidence>
<evidence type="ECO:0000256" key="4">
    <source>
        <dbReference type="ARBA" id="ARBA00022555"/>
    </source>
</evidence>
<dbReference type="InterPro" id="IPR045864">
    <property type="entry name" value="aa-tRNA-synth_II/BPL/LPL"/>
</dbReference>
<keyword evidence="3 13" id="KW-0963">Cytoplasm</keyword>
<dbReference type="PANTHER" id="PTHR11451:SF44">
    <property type="entry name" value="THREONINE--TRNA LIGASE, CHLOROPLASTIC_MITOCHONDRIAL 2"/>
    <property type="match status" value="1"/>
</dbReference>
<keyword evidence="10 13" id="KW-0648">Protein biosynthesis</keyword>
<evidence type="ECO:0000256" key="5">
    <source>
        <dbReference type="ARBA" id="ARBA00022598"/>
    </source>
</evidence>
<dbReference type="InterPro" id="IPR002314">
    <property type="entry name" value="aa-tRNA-synt_IIb"/>
</dbReference>
<dbReference type="InterPro" id="IPR036621">
    <property type="entry name" value="Anticodon-bd_dom_sf"/>
</dbReference>
<comment type="similarity">
    <text evidence="2 13">Belongs to the class-II aminoacyl-tRNA synthetase family.</text>
</comment>
<dbReference type="InterPro" id="IPR002320">
    <property type="entry name" value="Thr-tRNA-ligase_IIa"/>
</dbReference>
<keyword evidence="11 13" id="KW-0030">Aminoacyl-tRNA synthetase</keyword>
<evidence type="ECO:0000256" key="7">
    <source>
        <dbReference type="ARBA" id="ARBA00022833"/>
    </source>
</evidence>
<keyword evidence="6 13" id="KW-0547">Nucleotide-binding</keyword>
<dbReference type="PANTHER" id="PTHR11451">
    <property type="entry name" value="THREONINE-TRNA LIGASE"/>
    <property type="match status" value="1"/>
</dbReference>
<comment type="catalytic activity">
    <reaction evidence="12 13">
        <text>tRNA(Thr) + L-threonine + ATP = L-threonyl-tRNA(Thr) + AMP + diphosphate + H(+)</text>
        <dbReference type="Rhea" id="RHEA:24624"/>
        <dbReference type="Rhea" id="RHEA-COMP:9670"/>
        <dbReference type="Rhea" id="RHEA-COMP:9704"/>
        <dbReference type="ChEBI" id="CHEBI:15378"/>
        <dbReference type="ChEBI" id="CHEBI:30616"/>
        <dbReference type="ChEBI" id="CHEBI:33019"/>
        <dbReference type="ChEBI" id="CHEBI:57926"/>
        <dbReference type="ChEBI" id="CHEBI:78442"/>
        <dbReference type="ChEBI" id="CHEBI:78534"/>
        <dbReference type="ChEBI" id="CHEBI:456215"/>
        <dbReference type="EC" id="6.1.1.3"/>
    </reaction>
</comment>
<feature type="binding site" evidence="13">
    <location>
        <position position="291"/>
    </location>
    <ligand>
        <name>Zn(2+)</name>
        <dbReference type="ChEBI" id="CHEBI:29105"/>
        <note>catalytic</note>
    </ligand>
</feature>
<evidence type="ECO:0000256" key="13">
    <source>
        <dbReference type="HAMAP-Rule" id="MF_00184"/>
    </source>
</evidence>
<accession>A0A1J5U7J8</accession>
<gene>
    <name evidence="13" type="primary">thrS</name>
    <name evidence="15" type="ORF">BEU04_00155</name>
</gene>
<comment type="caution">
    <text evidence="13">Lacks conserved residue(s) required for the propagation of feature annotation.</text>
</comment>
<reference evidence="15 16" key="1">
    <citation type="submission" date="2016-08" db="EMBL/GenBank/DDBJ databases">
        <title>New Insights into Marine Group III Euryarchaeota, from dark to light.</title>
        <authorList>
            <person name="Haro-Moreno J.M."/>
            <person name="Rodriguez-Valera F."/>
            <person name="Lopez-Garcia P."/>
            <person name="Moreira D."/>
            <person name="Martin-Cuadrado A.B."/>
        </authorList>
    </citation>
    <scope>NUCLEOTIDE SEQUENCE [LARGE SCALE GENOMIC DNA]</scope>
    <source>
        <strain evidence="15">CG-Bathy1</strain>
    </source>
</reference>
<keyword evidence="5 13" id="KW-0436">Ligase</keyword>
<dbReference type="Gene3D" id="3.30.930.10">
    <property type="entry name" value="Bira Bifunctional Protein, Domain 2"/>
    <property type="match status" value="1"/>
</dbReference>
<comment type="subcellular location">
    <subcellularLocation>
        <location evidence="1 13">Cytoplasm</location>
    </subcellularLocation>
</comment>
<evidence type="ECO:0000259" key="14">
    <source>
        <dbReference type="PROSITE" id="PS50862"/>
    </source>
</evidence>
<name>A0A1J5U7J8_9ARCH</name>
<dbReference type="AlphaFoldDB" id="A0A1J5U7J8"/>
<protein>
    <recommendedName>
        <fullName evidence="13">Threonine--tRNA ligase</fullName>
        <ecNumber evidence="13">6.1.1.3</ecNumber>
    </recommendedName>
    <alternativeName>
        <fullName evidence="13">Threonyl-tRNA synthetase</fullName>
        <shortName evidence="13">ThrRS</shortName>
    </alternativeName>
</protein>
<comment type="cofactor">
    <cofactor evidence="13">
        <name>Zn(2+)</name>
        <dbReference type="ChEBI" id="CHEBI:29105"/>
    </cofactor>
    <text evidence="13">Binds 1 zinc ion per subunit.</text>
</comment>
<dbReference type="EC" id="6.1.1.3" evidence="13"/>
<feature type="binding site" evidence="13">
    <location>
        <position position="343"/>
    </location>
    <ligand>
        <name>Zn(2+)</name>
        <dbReference type="ChEBI" id="CHEBI:29105"/>
        <note>catalytic</note>
    </ligand>
</feature>
<keyword evidence="13" id="KW-0479">Metal-binding</keyword>
<dbReference type="CDD" id="cd00860">
    <property type="entry name" value="ThrRS_anticodon"/>
    <property type="match status" value="1"/>
</dbReference>
<dbReference type="Pfam" id="PF03129">
    <property type="entry name" value="HGTP_anticodon"/>
    <property type="match status" value="1"/>
</dbReference>
<evidence type="ECO:0000256" key="8">
    <source>
        <dbReference type="ARBA" id="ARBA00022840"/>
    </source>
</evidence>
<dbReference type="PROSITE" id="PS50862">
    <property type="entry name" value="AA_TRNA_LIGASE_II"/>
    <property type="match status" value="1"/>
</dbReference>
<feature type="binding site" evidence="13">
    <location>
        <position position="464"/>
    </location>
    <ligand>
        <name>Zn(2+)</name>
        <dbReference type="ChEBI" id="CHEBI:29105"/>
        <note>catalytic</note>
    </ligand>
</feature>
<dbReference type="NCBIfam" id="TIGR00418">
    <property type="entry name" value="thrS"/>
    <property type="match status" value="1"/>
</dbReference>
<dbReference type="InterPro" id="IPR023509">
    <property type="entry name" value="DTD-like_sf"/>
</dbReference>
<dbReference type="GO" id="GO:0004829">
    <property type="term" value="F:threonine-tRNA ligase activity"/>
    <property type="evidence" value="ECO:0007669"/>
    <property type="project" value="UniProtKB-UniRule"/>
</dbReference>
<dbReference type="GO" id="GO:0005524">
    <property type="term" value="F:ATP binding"/>
    <property type="evidence" value="ECO:0007669"/>
    <property type="project" value="UniProtKB-UniRule"/>
</dbReference>
<keyword evidence="9 13" id="KW-0694">RNA-binding</keyword>
<dbReference type="Pfam" id="PF08915">
    <property type="entry name" value="tRNA-Thr_ED"/>
    <property type="match status" value="1"/>
</dbReference>
<feature type="domain" description="Aminoacyl-transfer RNA synthetases class-II family profile" evidence="14">
    <location>
        <begin position="199"/>
        <end position="492"/>
    </location>
</feature>
<dbReference type="Gene3D" id="3.40.50.800">
    <property type="entry name" value="Anticodon-binding domain"/>
    <property type="match status" value="1"/>
</dbReference>
<dbReference type="InterPro" id="IPR006195">
    <property type="entry name" value="aa-tRNA-synth_II"/>
</dbReference>
<proteinExistence type="inferred from homology"/>
<comment type="subunit">
    <text evidence="13">Homodimer.</text>
</comment>
<dbReference type="HAMAP" id="MF_00184">
    <property type="entry name" value="Thr_tRNA_synth"/>
    <property type="match status" value="1"/>
</dbReference>
<evidence type="ECO:0000256" key="6">
    <source>
        <dbReference type="ARBA" id="ARBA00022741"/>
    </source>
</evidence>
<organism evidence="15 16">
    <name type="scientific">Marine Group III euryarchaeote CG-Bathy1</name>
    <dbReference type="NCBI Taxonomy" id="1889001"/>
    <lineage>
        <taxon>Archaea</taxon>
        <taxon>Methanobacteriati</taxon>
        <taxon>Thermoplasmatota</taxon>
        <taxon>Thermoplasmata</taxon>
        <taxon>Candidatus Thermoprofundales</taxon>
    </lineage>
</organism>
<evidence type="ECO:0000256" key="12">
    <source>
        <dbReference type="ARBA" id="ARBA00049515"/>
    </source>
</evidence>
<dbReference type="GO" id="GO:0005737">
    <property type="term" value="C:cytoplasm"/>
    <property type="evidence" value="ECO:0007669"/>
    <property type="project" value="UniProtKB-SubCell"/>
</dbReference>
<dbReference type="GO" id="GO:0008270">
    <property type="term" value="F:zinc ion binding"/>
    <property type="evidence" value="ECO:0007669"/>
    <property type="project" value="InterPro"/>
</dbReference>
<evidence type="ECO:0000313" key="16">
    <source>
        <dbReference type="Proteomes" id="UP000183815"/>
    </source>
</evidence>
<dbReference type="SUPFAM" id="SSF52954">
    <property type="entry name" value="Class II aaRS ABD-related"/>
    <property type="match status" value="1"/>
</dbReference>
<dbReference type="Proteomes" id="UP000183815">
    <property type="component" value="Unassembled WGS sequence"/>
</dbReference>
<dbReference type="GO" id="GO:0000049">
    <property type="term" value="F:tRNA binding"/>
    <property type="evidence" value="ECO:0007669"/>
    <property type="project" value="UniProtKB-KW"/>
</dbReference>
<comment type="caution">
    <text evidence="15">The sequence shown here is derived from an EMBL/GenBank/DDBJ whole genome shotgun (WGS) entry which is preliminary data.</text>
</comment>
<evidence type="ECO:0000256" key="1">
    <source>
        <dbReference type="ARBA" id="ARBA00004496"/>
    </source>
</evidence>
<dbReference type="NCBIfam" id="NF003068">
    <property type="entry name" value="PRK03991.1"/>
    <property type="match status" value="1"/>
</dbReference>
<evidence type="ECO:0000256" key="11">
    <source>
        <dbReference type="ARBA" id="ARBA00023146"/>
    </source>
</evidence>
<dbReference type="Gene3D" id="3.50.80.10">
    <property type="entry name" value="D-tyrosyl-tRNA(Tyr) deacylase"/>
    <property type="match status" value="1"/>
</dbReference>
<dbReference type="Pfam" id="PF00587">
    <property type="entry name" value="tRNA-synt_2b"/>
    <property type="match status" value="1"/>
</dbReference>
<dbReference type="EMBL" id="MIYU01000001">
    <property type="protein sequence ID" value="OIR20262.1"/>
    <property type="molecule type" value="Genomic_DNA"/>
</dbReference>